<evidence type="ECO:0000256" key="2">
    <source>
        <dbReference type="ARBA" id="ARBA00024867"/>
    </source>
</evidence>
<organism evidence="6 7">
    <name type="scientific">Mediterraneibacter gnavus</name>
    <name type="common">Ruminococcus gnavus</name>
    <dbReference type="NCBI Taxonomy" id="33038"/>
    <lineage>
        <taxon>Bacteria</taxon>
        <taxon>Bacillati</taxon>
        <taxon>Bacillota</taxon>
        <taxon>Clostridia</taxon>
        <taxon>Lachnospirales</taxon>
        <taxon>Lachnospiraceae</taxon>
        <taxon>Mediterraneibacter</taxon>
    </lineage>
</organism>
<dbReference type="Pfam" id="PF00072">
    <property type="entry name" value="Response_reg"/>
    <property type="match status" value="1"/>
</dbReference>
<dbReference type="Pfam" id="PF04397">
    <property type="entry name" value="LytTR"/>
    <property type="match status" value="1"/>
</dbReference>
<sequence length="241" mass="28331">MLKIAICDDEIMIASQIENMLEKISNTIVRKVEIDVFYDGSTLVNHIKEGMRYDLIYLDIEMKKQNGVDAARELRIIDNKVLIIYVTGHEGFAKEVFEVSAFRFITKPIDIDLFEKYFKDAITQVSRAPQYFQYQYNKISYRLSIDEIMYFQSDRRITYIITKSGSEKCYGKLNNIEKSLIDKNIFFYRTNQSFLVNPKFVSVYMYDSMRLMDGTTLSISENRRKNVSKLFCMLKGDDIIV</sequence>
<dbReference type="SUPFAM" id="SSF52172">
    <property type="entry name" value="CheY-like"/>
    <property type="match status" value="1"/>
</dbReference>
<comment type="caution">
    <text evidence="6">The sequence shown here is derived from an EMBL/GenBank/DDBJ whole genome shotgun (WGS) entry which is preliminary data.</text>
</comment>
<evidence type="ECO:0000256" key="1">
    <source>
        <dbReference type="ARBA" id="ARBA00018672"/>
    </source>
</evidence>
<dbReference type="InterPro" id="IPR011006">
    <property type="entry name" value="CheY-like_superfamily"/>
</dbReference>
<comment type="function">
    <text evidence="2">May play the central regulatory role in sporulation. It may be an element of the effector pathway responsible for the activation of sporulation genes in response to nutritional stress. Spo0A may act in concert with spo0H (a sigma factor) to control the expression of some genes that are critical to the sporulation process.</text>
</comment>
<dbReference type="SMART" id="SM00850">
    <property type="entry name" value="LytTR"/>
    <property type="match status" value="1"/>
</dbReference>
<dbReference type="PROSITE" id="PS50110">
    <property type="entry name" value="RESPONSE_REGULATORY"/>
    <property type="match status" value="1"/>
</dbReference>
<dbReference type="Gene3D" id="3.40.50.2300">
    <property type="match status" value="1"/>
</dbReference>
<feature type="modified residue" description="4-aspartylphosphate" evidence="3">
    <location>
        <position position="59"/>
    </location>
</feature>
<dbReference type="InterPro" id="IPR001789">
    <property type="entry name" value="Sig_transdc_resp-reg_receiver"/>
</dbReference>
<dbReference type="InterPro" id="IPR046947">
    <property type="entry name" value="LytR-like"/>
</dbReference>
<dbReference type="PANTHER" id="PTHR37299:SF1">
    <property type="entry name" value="STAGE 0 SPORULATION PROTEIN A HOMOLOG"/>
    <property type="match status" value="1"/>
</dbReference>
<keyword evidence="3" id="KW-0597">Phosphoprotein</keyword>
<accession>A0A9Q4F0L7</accession>
<evidence type="ECO:0000259" key="4">
    <source>
        <dbReference type="PROSITE" id="PS50110"/>
    </source>
</evidence>
<dbReference type="PANTHER" id="PTHR37299">
    <property type="entry name" value="TRANSCRIPTIONAL REGULATOR-RELATED"/>
    <property type="match status" value="1"/>
</dbReference>
<proteinExistence type="predicted"/>
<evidence type="ECO:0000259" key="5">
    <source>
        <dbReference type="PROSITE" id="PS50930"/>
    </source>
</evidence>
<dbReference type="RefSeq" id="WP_268803566.1">
    <property type="nucleotide sequence ID" value="NZ_JAPRAY010000011.1"/>
</dbReference>
<keyword evidence="6" id="KW-0238">DNA-binding</keyword>
<name>A0A9Q4F0L7_MEDGN</name>
<dbReference type="AlphaFoldDB" id="A0A9Q4F0L7"/>
<gene>
    <name evidence="6" type="ORF">OZZ17_08900</name>
</gene>
<reference evidence="6" key="1">
    <citation type="submission" date="2022-11" db="EMBL/GenBank/DDBJ databases">
        <title>Temperate bacteriophages infecting mucin-degrading bacterium Ruminococcus gnavus from the human gut.</title>
        <authorList>
            <person name="Buttimer C."/>
        </authorList>
    </citation>
    <scope>NUCLEOTIDE SEQUENCE</scope>
    <source>
        <strain evidence="6">CCUG 49994</strain>
    </source>
</reference>
<dbReference type="GO" id="GO:0003677">
    <property type="term" value="F:DNA binding"/>
    <property type="evidence" value="ECO:0007669"/>
    <property type="project" value="UniProtKB-KW"/>
</dbReference>
<protein>
    <recommendedName>
        <fullName evidence="1">Stage 0 sporulation protein A homolog</fullName>
    </recommendedName>
</protein>
<dbReference type="Proteomes" id="UP001079535">
    <property type="component" value="Unassembled WGS sequence"/>
</dbReference>
<feature type="domain" description="Response regulatory" evidence="4">
    <location>
        <begin position="3"/>
        <end position="122"/>
    </location>
</feature>
<evidence type="ECO:0000313" key="6">
    <source>
        <dbReference type="EMBL" id="MCZ0667664.1"/>
    </source>
</evidence>
<dbReference type="InterPro" id="IPR007492">
    <property type="entry name" value="LytTR_DNA-bd_dom"/>
</dbReference>
<dbReference type="SMART" id="SM00448">
    <property type="entry name" value="REC"/>
    <property type="match status" value="1"/>
</dbReference>
<evidence type="ECO:0000256" key="3">
    <source>
        <dbReference type="PROSITE-ProRule" id="PRU00169"/>
    </source>
</evidence>
<evidence type="ECO:0000313" key="7">
    <source>
        <dbReference type="Proteomes" id="UP001079535"/>
    </source>
</evidence>
<dbReference type="EMBL" id="JAPRAY010000011">
    <property type="protein sequence ID" value="MCZ0667664.1"/>
    <property type="molecule type" value="Genomic_DNA"/>
</dbReference>
<dbReference type="PROSITE" id="PS50930">
    <property type="entry name" value="HTH_LYTTR"/>
    <property type="match status" value="1"/>
</dbReference>
<dbReference type="GO" id="GO:0000156">
    <property type="term" value="F:phosphorelay response regulator activity"/>
    <property type="evidence" value="ECO:0007669"/>
    <property type="project" value="InterPro"/>
</dbReference>
<feature type="domain" description="HTH LytTR-type" evidence="5">
    <location>
        <begin position="132"/>
        <end position="233"/>
    </location>
</feature>
<dbReference type="Gene3D" id="2.40.50.1020">
    <property type="entry name" value="LytTr DNA-binding domain"/>
    <property type="match status" value="1"/>
</dbReference>